<keyword evidence="6" id="KW-1185">Reference proteome</keyword>
<feature type="compositionally biased region" description="Basic and acidic residues" evidence="4">
    <location>
        <begin position="360"/>
        <end position="371"/>
    </location>
</feature>
<accession>A0A6A6F275</accession>
<feature type="compositionally biased region" description="Low complexity" evidence="4">
    <location>
        <begin position="546"/>
        <end position="557"/>
    </location>
</feature>
<feature type="compositionally biased region" description="Basic residues" evidence="4">
    <location>
        <begin position="600"/>
        <end position="614"/>
    </location>
</feature>
<evidence type="ECO:0008006" key="7">
    <source>
        <dbReference type="Google" id="ProtNLM"/>
    </source>
</evidence>
<dbReference type="EMBL" id="ML992705">
    <property type="protein sequence ID" value="KAF2207320.1"/>
    <property type="molecule type" value="Genomic_DNA"/>
</dbReference>
<dbReference type="Pfam" id="PF11559">
    <property type="entry name" value="ADIP"/>
    <property type="match status" value="1"/>
</dbReference>
<name>A0A6A6F275_9PEZI</name>
<reference evidence="5" key="1">
    <citation type="journal article" date="2020" name="Stud. Mycol.">
        <title>101 Dothideomycetes genomes: a test case for predicting lifestyles and emergence of pathogens.</title>
        <authorList>
            <person name="Haridas S."/>
            <person name="Albert R."/>
            <person name="Binder M."/>
            <person name="Bloem J."/>
            <person name="Labutti K."/>
            <person name="Salamov A."/>
            <person name="Andreopoulos B."/>
            <person name="Baker S."/>
            <person name="Barry K."/>
            <person name="Bills G."/>
            <person name="Bluhm B."/>
            <person name="Cannon C."/>
            <person name="Castanera R."/>
            <person name="Culley D."/>
            <person name="Daum C."/>
            <person name="Ezra D."/>
            <person name="Gonzalez J."/>
            <person name="Henrissat B."/>
            <person name="Kuo A."/>
            <person name="Liang C."/>
            <person name="Lipzen A."/>
            <person name="Lutzoni F."/>
            <person name="Magnuson J."/>
            <person name="Mondo S."/>
            <person name="Nolan M."/>
            <person name="Ohm R."/>
            <person name="Pangilinan J."/>
            <person name="Park H.-J."/>
            <person name="Ramirez L."/>
            <person name="Alfaro M."/>
            <person name="Sun H."/>
            <person name="Tritt A."/>
            <person name="Yoshinaga Y."/>
            <person name="Zwiers L.-H."/>
            <person name="Turgeon B."/>
            <person name="Goodwin S."/>
            <person name="Spatafora J."/>
            <person name="Crous P."/>
            <person name="Grigoriev I."/>
        </authorList>
    </citation>
    <scope>NUCLEOTIDE SEQUENCE</scope>
    <source>
        <strain evidence="5">SCOH1-5</strain>
    </source>
</reference>
<dbReference type="InterPro" id="IPR021622">
    <property type="entry name" value="Afadin/alpha-actinin-bd"/>
</dbReference>
<feature type="compositionally biased region" description="Acidic residues" evidence="4">
    <location>
        <begin position="500"/>
        <end position="512"/>
    </location>
</feature>
<dbReference type="Proteomes" id="UP000799539">
    <property type="component" value="Unassembled WGS sequence"/>
</dbReference>
<evidence type="ECO:0000256" key="2">
    <source>
        <dbReference type="ARBA" id="ARBA00023054"/>
    </source>
</evidence>
<feature type="region of interest" description="Disordered" evidence="4">
    <location>
        <begin position="482"/>
        <end position="635"/>
    </location>
</feature>
<feature type="compositionally biased region" description="Low complexity" evidence="4">
    <location>
        <begin position="397"/>
        <end position="406"/>
    </location>
</feature>
<protein>
    <recommendedName>
        <fullName evidence="7">NIMA interactive protein</fullName>
    </recommendedName>
</protein>
<feature type="coiled-coil region" evidence="3">
    <location>
        <begin position="67"/>
        <end position="136"/>
    </location>
</feature>
<sequence>MDHESLRTASTYLNNLLLARGRLKNGEAIDFVKPSREARASIINLVHDLILREDREKESREHVAATIKQLRSDNTKKTQEIESLQAKNDQAARNAAQAQQAERVALAEVKKVEKAMKTLQEQLAKAKVTLAQVKTQCANDVKKRDLELQRLKTHLQGQQRGTRVGMTAPSMTVRRTMQEPAQNIHDPEYSLKQETTEFLTQLSQNLSDENDGLISLVRSALSTMHELLGTQSDTQRKIDSAIGSLGSDQAARPKSRNAGTNLLQQEPETSYHALATDLENTLEHLKTILTNPNFVSLEEFEKEVETRDEEIASLRECWGHMEQRWQEVLFMMQGWVKRMNTGDTINIDDLRKGMGLVTPNRRDGKKQKMEQVLEVPEPESSLMDSEPSEIQLQSSEAAATAPTTATSQQDPSLRGSDGMRSLTSKLHQLDSPKRKRDVLEPPDMFDFRPVERNTIGKSAAGRSPQSKSSRALHNGLADVFSPIAKSSKHTTQAPTPEPIAIDDGEEESEELEMPQMTIKEKLAAAQEEADEAKGPRGSSHAAANGTSRTSKSSSSRRQNIEPHFGLDGVTEAPSGDDTLRRMEGGDTLGNIDLPGSPMAKKTRIRGRPKKRKSTLTRDEMASLLVMDDDVDDGGF</sequence>
<evidence type="ECO:0000313" key="5">
    <source>
        <dbReference type="EMBL" id="KAF2207320.1"/>
    </source>
</evidence>
<evidence type="ECO:0000256" key="4">
    <source>
        <dbReference type="SAM" id="MobiDB-lite"/>
    </source>
</evidence>
<dbReference type="OrthoDB" id="312015at2759"/>
<evidence type="ECO:0000313" key="6">
    <source>
        <dbReference type="Proteomes" id="UP000799539"/>
    </source>
</evidence>
<gene>
    <name evidence="5" type="ORF">CERZMDRAFT_122775</name>
</gene>
<comment type="similarity">
    <text evidence="1">Belongs to the ADIP family.</text>
</comment>
<evidence type="ECO:0000256" key="1">
    <source>
        <dbReference type="ARBA" id="ARBA00009291"/>
    </source>
</evidence>
<organism evidence="5 6">
    <name type="scientific">Cercospora zeae-maydis SCOH1-5</name>
    <dbReference type="NCBI Taxonomy" id="717836"/>
    <lineage>
        <taxon>Eukaryota</taxon>
        <taxon>Fungi</taxon>
        <taxon>Dikarya</taxon>
        <taxon>Ascomycota</taxon>
        <taxon>Pezizomycotina</taxon>
        <taxon>Dothideomycetes</taxon>
        <taxon>Dothideomycetidae</taxon>
        <taxon>Mycosphaerellales</taxon>
        <taxon>Mycosphaerellaceae</taxon>
        <taxon>Cercospora</taxon>
    </lineage>
</organism>
<proteinExistence type="inferred from homology"/>
<dbReference type="AlphaFoldDB" id="A0A6A6F275"/>
<evidence type="ECO:0000256" key="3">
    <source>
        <dbReference type="SAM" id="Coils"/>
    </source>
</evidence>
<feature type="compositionally biased region" description="Acidic residues" evidence="4">
    <location>
        <begin position="626"/>
        <end position="635"/>
    </location>
</feature>
<keyword evidence="2 3" id="KW-0175">Coiled coil</keyword>
<feature type="region of interest" description="Disordered" evidence="4">
    <location>
        <begin position="354"/>
        <end position="449"/>
    </location>
</feature>